<dbReference type="AlphaFoldDB" id="F9RWF9"/>
<dbReference type="Proteomes" id="UP000004605">
    <property type="component" value="Unassembled WGS sequence"/>
</dbReference>
<comment type="caution">
    <text evidence="1">The sequence shown here is derived from an EMBL/GenBank/DDBJ whole genome shotgun (WGS) entry which is preliminary data.</text>
</comment>
<reference evidence="1 2" key="1">
    <citation type="journal article" date="2012" name="Int. J. Syst. Evol. Microbiol.">
        <title>Vibrio caribbeanicus sp. nov., isolated from the marine sponge Scleritoderma cyanea.</title>
        <authorList>
            <person name="Hoffmann M."/>
            <person name="Monday S.R."/>
            <person name="Allard M.W."/>
            <person name="Strain E.A."/>
            <person name="Whittaker P."/>
            <person name="Naum M."/>
            <person name="McCarthy P.J."/>
            <person name="Lopez J.V."/>
            <person name="Fischer M."/>
            <person name="Brown E.W."/>
        </authorList>
    </citation>
    <scope>NUCLEOTIDE SEQUENCE [LARGE SCALE GENOMIC DNA]</scope>
    <source>
        <strain evidence="1 2">ATCC 700023</strain>
    </source>
</reference>
<evidence type="ECO:0000313" key="1">
    <source>
        <dbReference type="EMBL" id="EGU49216.1"/>
    </source>
</evidence>
<organism evidence="1 2">
    <name type="scientific">Vibrio ichthyoenteri ATCC 700023</name>
    <dbReference type="NCBI Taxonomy" id="870968"/>
    <lineage>
        <taxon>Bacteria</taxon>
        <taxon>Pseudomonadati</taxon>
        <taxon>Pseudomonadota</taxon>
        <taxon>Gammaproteobacteria</taxon>
        <taxon>Vibrionales</taxon>
        <taxon>Vibrionaceae</taxon>
        <taxon>Vibrio</taxon>
    </lineage>
</organism>
<name>F9RWF9_9VIBR</name>
<keyword evidence="2" id="KW-1185">Reference proteome</keyword>
<proteinExistence type="predicted"/>
<sequence>MQTITEVETIEKAQLRFKSFPYNIGKTKGNNTVIGQIV</sequence>
<evidence type="ECO:0000313" key="2">
    <source>
        <dbReference type="Proteomes" id="UP000004605"/>
    </source>
</evidence>
<accession>F9RWF9</accession>
<protein>
    <submittedName>
        <fullName evidence="1">Uncharacterized protein</fullName>
    </submittedName>
</protein>
<gene>
    <name evidence="1" type="ORF">VII00023_14615</name>
</gene>
<dbReference type="EMBL" id="AFWF01000004">
    <property type="protein sequence ID" value="EGU49216.1"/>
    <property type="molecule type" value="Genomic_DNA"/>
</dbReference>